<reference evidence="2 3" key="1">
    <citation type="submission" date="2024-02" db="EMBL/GenBank/DDBJ databases">
        <title>Chromosome-scale genome assembly of the rough periwinkle Littorina saxatilis.</title>
        <authorList>
            <person name="De Jode A."/>
            <person name="Faria R."/>
            <person name="Formenti G."/>
            <person name="Sims Y."/>
            <person name="Smith T.P."/>
            <person name="Tracey A."/>
            <person name="Wood J.M.D."/>
            <person name="Zagrodzka Z.B."/>
            <person name="Johannesson K."/>
            <person name="Butlin R.K."/>
            <person name="Leder E.H."/>
        </authorList>
    </citation>
    <scope>NUCLEOTIDE SEQUENCE [LARGE SCALE GENOMIC DNA]</scope>
    <source>
        <strain evidence="2">Snail1</strain>
        <tissue evidence="2">Muscle</tissue>
    </source>
</reference>
<keyword evidence="3" id="KW-1185">Reference proteome</keyword>
<evidence type="ECO:0000313" key="3">
    <source>
        <dbReference type="Proteomes" id="UP001374579"/>
    </source>
</evidence>
<accession>A0AAN9G4F7</accession>
<dbReference type="AlphaFoldDB" id="A0AAN9G4F7"/>
<feature type="signal peptide" evidence="1">
    <location>
        <begin position="1"/>
        <end position="26"/>
    </location>
</feature>
<proteinExistence type="predicted"/>
<name>A0AAN9G4F7_9CAEN</name>
<comment type="caution">
    <text evidence="2">The sequence shown here is derived from an EMBL/GenBank/DDBJ whole genome shotgun (WGS) entry which is preliminary data.</text>
</comment>
<organism evidence="2 3">
    <name type="scientific">Littorina saxatilis</name>
    <dbReference type="NCBI Taxonomy" id="31220"/>
    <lineage>
        <taxon>Eukaryota</taxon>
        <taxon>Metazoa</taxon>
        <taxon>Spiralia</taxon>
        <taxon>Lophotrochozoa</taxon>
        <taxon>Mollusca</taxon>
        <taxon>Gastropoda</taxon>
        <taxon>Caenogastropoda</taxon>
        <taxon>Littorinimorpha</taxon>
        <taxon>Littorinoidea</taxon>
        <taxon>Littorinidae</taxon>
        <taxon>Littorina</taxon>
    </lineage>
</organism>
<keyword evidence="1" id="KW-0732">Signal</keyword>
<sequence length="124" mass="13780">MVDSHSFVNMFFVFAAVLQISSLVHCLPVQSGDLDEAAAYSELGWKLSQENGGDMSKRSFDSISHTGSDLADFSDFGDSSVGRRREQNFFGDSSVGRRREQNLRAALRVAEIATEILLRIRPSY</sequence>
<evidence type="ECO:0000313" key="2">
    <source>
        <dbReference type="EMBL" id="KAK7093560.1"/>
    </source>
</evidence>
<dbReference type="Proteomes" id="UP001374579">
    <property type="component" value="Unassembled WGS sequence"/>
</dbReference>
<dbReference type="EMBL" id="JBAMIC010000019">
    <property type="protein sequence ID" value="KAK7093560.1"/>
    <property type="molecule type" value="Genomic_DNA"/>
</dbReference>
<protein>
    <submittedName>
        <fullName evidence="2">Uncharacterized protein</fullName>
    </submittedName>
</protein>
<evidence type="ECO:0000256" key="1">
    <source>
        <dbReference type="SAM" id="SignalP"/>
    </source>
</evidence>
<gene>
    <name evidence="2" type="ORF">V1264_007286</name>
</gene>
<feature type="chain" id="PRO_5043032655" evidence="1">
    <location>
        <begin position="27"/>
        <end position="124"/>
    </location>
</feature>